<gene>
    <name evidence="1" type="ORF">DSL92_02645</name>
</gene>
<comment type="caution">
    <text evidence="1">The sequence shown here is derived from an EMBL/GenBank/DDBJ whole genome shotgun (WGS) entry which is preliminary data.</text>
</comment>
<dbReference type="SUPFAM" id="SSF55961">
    <property type="entry name" value="Bet v1-like"/>
    <property type="match status" value="1"/>
</dbReference>
<sequence>MTRVYVSAVMPITLEQAWSVLRDFNGLPNYHPSLPGAKSRRASPPTRSAACAISTITTVMSSARSCSRLRSRTPLLLPHPRGASVAVRGYVAEMRLKPITTTDQCFGEWWAEFDVDDADRKEVMQRVSDTFRLAFEGTTERCARG</sequence>
<proteinExistence type="predicted"/>
<protein>
    <submittedName>
        <fullName evidence="1">SRPBCC family protein</fullName>
    </submittedName>
</protein>
<reference evidence="1" key="1">
    <citation type="submission" date="2018-12" db="EMBL/GenBank/DDBJ databases">
        <authorList>
            <person name="Jadhav K."/>
            <person name="Kushwaha B."/>
            <person name="Jadhav I."/>
        </authorList>
    </citation>
    <scope>NUCLEOTIDE SEQUENCE [LARGE SCALE GENOMIC DNA]</scope>
    <source>
        <strain evidence="1">SBS 10</strain>
    </source>
</reference>
<dbReference type="InterPro" id="IPR019587">
    <property type="entry name" value="Polyketide_cyclase/dehydratase"/>
</dbReference>
<dbReference type="Gene3D" id="3.30.530.20">
    <property type="match status" value="1"/>
</dbReference>
<evidence type="ECO:0000313" key="1">
    <source>
        <dbReference type="EMBL" id="RUA22947.1"/>
    </source>
</evidence>
<organism evidence="1">
    <name type="scientific">Billgrantia gudaonensis</name>
    <dbReference type="NCBI Taxonomy" id="376427"/>
    <lineage>
        <taxon>Bacteria</taxon>
        <taxon>Pseudomonadati</taxon>
        <taxon>Pseudomonadota</taxon>
        <taxon>Gammaproteobacteria</taxon>
        <taxon>Oceanospirillales</taxon>
        <taxon>Halomonadaceae</taxon>
        <taxon>Billgrantia</taxon>
    </lineage>
</organism>
<dbReference type="AlphaFoldDB" id="A0A3S0Q1H9"/>
<dbReference type="EMBL" id="RXHI01000006">
    <property type="protein sequence ID" value="RUA22947.1"/>
    <property type="molecule type" value="Genomic_DNA"/>
</dbReference>
<dbReference type="Pfam" id="PF10604">
    <property type="entry name" value="Polyketide_cyc2"/>
    <property type="match status" value="1"/>
</dbReference>
<name>A0A3S0Q1H9_9GAMM</name>
<accession>A0A3S0Q1H9</accession>
<dbReference type="InterPro" id="IPR023393">
    <property type="entry name" value="START-like_dom_sf"/>
</dbReference>